<proteinExistence type="predicted"/>
<dbReference type="RefSeq" id="WP_238285119.1">
    <property type="nucleotide sequence ID" value="NZ_BPQS01000002.1"/>
</dbReference>
<reference evidence="2" key="1">
    <citation type="journal article" date="2019" name="Int. J. Syst. Evol. Microbiol.">
        <title>The Global Catalogue of Microorganisms (GCM) 10K type strain sequencing project: providing services to taxonomists for standard genome sequencing and annotation.</title>
        <authorList>
            <consortium name="The Broad Institute Genomics Platform"/>
            <consortium name="The Broad Institute Genome Sequencing Center for Infectious Disease"/>
            <person name="Wu L."/>
            <person name="Ma J."/>
        </authorList>
    </citation>
    <scope>NUCLEOTIDE SEQUENCE [LARGE SCALE GENOMIC DNA]</scope>
    <source>
        <strain evidence="2">CECT 7806</strain>
    </source>
</reference>
<protein>
    <submittedName>
        <fullName evidence="1">Uncharacterized protein</fullName>
    </submittedName>
</protein>
<dbReference type="EMBL" id="JAUFPT010000058">
    <property type="protein sequence ID" value="MDN3572336.1"/>
    <property type="molecule type" value="Genomic_DNA"/>
</dbReference>
<organism evidence="1 2">
    <name type="scientific">Methylobacterium longum</name>
    <dbReference type="NCBI Taxonomy" id="767694"/>
    <lineage>
        <taxon>Bacteria</taxon>
        <taxon>Pseudomonadati</taxon>
        <taxon>Pseudomonadota</taxon>
        <taxon>Alphaproteobacteria</taxon>
        <taxon>Hyphomicrobiales</taxon>
        <taxon>Methylobacteriaceae</taxon>
        <taxon>Methylobacterium</taxon>
    </lineage>
</organism>
<evidence type="ECO:0000313" key="2">
    <source>
        <dbReference type="Proteomes" id="UP001244297"/>
    </source>
</evidence>
<gene>
    <name evidence="1" type="ORF">QWZ18_17110</name>
</gene>
<sequence>MITDVRSVKMQNFEASVGGIKMREPSRADRRINVSRIRCSASPIRSRFVRGGQVTLILGNDEPEFTAANRLRSSRG</sequence>
<comment type="caution">
    <text evidence="1">The sequence shown here is derived from an EMBL/GenBank/DDBJ whole genome shotgun (WGS) entry which is preliminary data.</text>
</comment>
<keyword evidence="2" id="KW-1185">Reference proteome</keyword>
<accession>A0ABT8AS34</accession>
<evidence type="ECO:0000313" key="1">
    <source>
        <dbReference type="EMBL" id="MDN3572336.1"/>
    </source>
</evidence>
<dbReference type="Proteomes" id="UP001244297">
    <property type="component" value="Unassembled WGS sequence"/>
</dbReference>
<name>A0ABT8AS34_9HYPH</name>